<dbReference type="EMBL" id="MHOZ01000025">
    <property type="protein sequence ID" value="OGZ73132.1"/>
    <property type="molecule type" value="Genomic_DNA"/>
</dbReference>
<keyword evidence="3 5" id="KW-1133">Transmembrane helix</keyword>
<keyword evidence="2 5" id="KW-0812">Transmembrane</keyword>
<dbReference type="Proteomes" id="UP000178826">
    <property type="component" value="Unassembled WGS sequence"/>
</dbReference>
<feature type="transmembrane region" description="Helical" evidence="5">
    <location>
        <begin position="240"/>
        <end position="262"/>
    </location>
</feature>
<dbReference type="InterPro" id="IPR004837">
    <property type="entry name" value="NaCa_Exmemb"/>
</dbReference>
<evidence type="ECO:0000256" key="2">
    <source>
        <dbReference type="ARBA" id="ARBA00022692"/>
    </source>
</evidence>
<comment type="caution">
    <text evidence="7">The sequence shown here is derived from an EMBL/GenBank/DDBJ whole genome shotgun (WGS) entry which is preliminary data.</text>
</comment>
<evidence type="ECO:0000256" key="4">
    <source>
        <dbReference type="ARBA" id="ARBA00023136"/>
    </source>
</evidence>
<comment type="subcellular location">
    <subcellularLocation>
        <location evidence="1">Membrane</location>
        <topology evidence="1">Multi-pass membrane protein</topology>
    </subcellularLocation>
</comment>
<dbReference type="PANTHER" id="PTHR10846:SF8">
    <property type="entry name" value="INNER MEMBRANE PROTEIN YRBG"/>
    <property type="match status" value="1"/>
</dbReference>
<proteinExistence type="predicted"/>
<evidence type="ECO:0000313" key="8">
    <source>
        <dbReference type="Proteomes" id="UP000178826"/>
    </source>
</evidence>
<evidence type="ECO:0000256" key="3">
    <source>
        <dbReference type="ARBA" id="ARBA00022989"/>
    </source>
</evidence>
<feature type="domain" description="Sodium/calcium exchanger membrane region" evidence="6">
    <location>
        <begin position="5"/>
        <end position="145"/>
    </location>
</feature>
<dbReference type="GO" id="GO:0005886">
    <property type="term" value="C:plasma membrane"/>
    <property type="evidence" value="ECO:0007669"/>
    <property type="project" value="TreeGrafter"/>
</dbReference>
<organism evidence="7 8">
    <name type="scientific">Candidatus Staskawiczbacteria bacterium RIFCSPLOWO2_01_FULL_37_25b</name>
    <dbReference type="NCBI Taxonomy" id="1802213"/>
    <lineage>
        <taxon>Bacteria</taxon>
        <taxon>Candidatus Staskawicziibacteriota</taxon>
    </lineage>
</organism>
<feature type="transmembrane region" description="Helical" evidence="5">
    <location>
        <begin position="38"/>
        <end position="56"/>
    </location>
</feature>
<feature type="transmembrane region" description="Helical" evidence="5">
    <location>
        <begin position="199"/>
        <end position="219"/>
    </location>
</feature>
<accession>A0A1G2IEJ3</accession>
<evidence type="ECO:0000259" key="6">
    <source>
        <dbReference type="Pfam" id="PF01699"/>
    </source>
</evidence>
<dbReference type="GO" id="GO:0006874">
    <property type="term" value="P:intracellular calcium ion homeostasis"/>
    <property type="evidence" value="ECO:0007669"/>
    <property type="project" value="TreeGrafter"/>
</dbReference>
<evidence type="ECO:0000256" key="5">
    <source>
        <dbReference type="SAM" id="Phobius"/>
    </source>
</evidence>
<name>A0A1G2IEJ3_9BACT</name>
<dbReference type="Gene3D" id="1.20.1420.30">
    <property type="entry name" value="NCX, central ion-binding region"/>
    <property type="match status" value="1"/>
</dbReference>
<feature type="transmembrane region" description="Helical" evidence="5">
    <location>
        <begin position="68"/>
        <end position="91"/>
    </location>
</feature>
<feature type="transmembrane region" description="Helical" evidence="5">
    <location>
        <begin position="167"/>
        <end position="193"/>
    </location>
</feature>
<evidence type="ECO:0000256" key="1">
    <source>
        <dbReference type="ARBA" id="ARBA00004141"/>
    </source>
</evidence>
<protein>
    <recommendedName>
        <fullName evidence="6">Sodium/calcium exchanger membrane region domain-containing protein</fullName>
    </recommendedName>
</protein>
<dbReference type="Pfam" id="PF01699">
    <property type="entry name" value="Na_Ca_ex"/>
    <property type="match status" value="2"/>
</dbReference>
<gene>
    <name evidence="7" type="ORF">A2998_02475</name>
</gene>
<dbReference type="GO" id="GO:0005262">
    <property type="term" value="F:calcium channel activity"/>
    <property type="evidence" value="ECO:0007669"/>
    <property type="project" value="TreeGrafter"/>
</dbReference>
<dbReference type="InterPro" id="IPR044880">
    <property type="entry name" value="NCX_ion-bd_dom_sf"/>
</dbReference>
<feature type="transmembrane region" description="Helical" evidence="5">
    <location>
        <begin position="274"/>
        <end position="291"/>
    </location>
</feature>
<feature type="transmembrane region" description="Helical" evidence="5">
    <location>
        <begin position="128"/>
        <end position="146"/>
    </location>
</feature>
<keyword evidence="4 5" id="KW-0472">Membrane</keyword>
<feature type="domain" description="Sodium/calcium exchanger membrane region" evidence="6">
    <location>
        <begin position="177"/>
        <end position="315"/>
    </location>
</feature>
<dbReference type="GO" id="GO:0008273">
    <property type="term" value="F:calcium, potassium:sodium antiporter activity"/>
    <property type="evidence" value="ECO:0007669"/>
    <property type="project" value="TreeGrafter"/>
</dbReference>
<dbReference type="AlphaFoldDB" id="A0A1G2IEJ3"/>
<sequence>MFLQIAIFISACLALSWLSKSLIRTLVQIAKFLRWREFIVGFFVMAVATSLPNLFVDVNAALRGIPQLAFGDVLGGNFVDLTLVLGLAVLFSKKPIPAESKMVQQSALFTAVIAVLPLFLIFDGNITRLDGAILLLAFVFYSWWIFSKEERFKKVYPKSQKLRSNAWEITLFIKNIIKLVLLLALLLAASQVIIDTANFFTLAFGTSLAMVGILIIGLGNCFPEVYFSIVSAREGRSWMILGDLMGSVIMCSTLILGIIALIKPFEIVDFSPFFIVRIFTVAAAIFSIFIIRTGKKITKKEGLFLIFLYILFLFTEILLK</sequence>
<feature type="transmembrane region" description="Helical" evidence="5">
    <location>
        <begin position="303"/>
        <end position="319"/>
    </location>
</feature>
<feature type="transmembrane region" description="Helical" evidence="5">
    <location>
        <begin position="6"/>
        <end position="26"/>
    </location>
</feature>
<feature type="transmembrane region" description="Helical" evidence="5">
    <location>
        <begin position="103"/>
        <end position="122"/>
    </location>
</feature>
<dbReference type="InterPro" id="IPR004481">
    <property type="entry name" value="K/Na/Ca-exchanger"/>
</dbReference>
<evidence type="ECO:0000313" key="7">
    <source>
        <dbReference type="EMBL" id="OGZ73132.1"/>
    </source>
</evidence>
<reference evidence="7 8" key="1">
    <citation type="journal article" date="2016" name="Nat. Commun.">
        <title>Thousands of microbial genomes shed light on interconnected biogeochemical processes in an aquifer system.</title>
        <authorList>
            <person name="Anantharaman K."/>
            <person name="Brown C.T."/>
            <person name="Hug L.A."/>
            <person name="Sharon I."/>
            <person name="Castelle C.J."/>
            <person name="Probst A.J."/>
            <person name="Thomas B.C."/>
            <person name="Singh A."/>
            <person name="Wilkins M.J."/>
            <person name="Karaoz U."/>
            <person name="Brodie E.L."/>
            <person name="Williams K.H."/>
            <person name="Hubbard S.S."/>
            <person name="Banfield J.F."/>
        </authorList>
    </citation>
    <scope>NUCLEOTIDE SEQUENCE [LARGE SCALE GENOMIC DNA]</scope>
</reference>
<dbReference type="PANTHER" id="PTHR10846">
    <property type="entry name" value="SODIUM/POTASSIUM/CALCIUM EXCHANGER"/>
    <property type="match status" value="1"/>
</dbReference>